<name>A0A9X6NFL1_HYPEX</name>
<comment type="cofactor">
    <cofactor evidence="1">
        <name>Mg(2+)</name>
        <dbReference type="ChEBI" id="CHEBI:18420"/>
    </cofactor>
</comment>
<reference evidence="13" key="1">
    <citation type="submission" date="2017-01" db="EMBL/GenBank/DDBJ databases">
        <title>Comparative genomics of anhydrobiosis in the tardigrade Hypsibius dujardini.</title>
        <authorList>
            <person name="Yoshida Y."/>
            <person name="Koutsovoulos G."/>
            <person name="Laetsch D."/>
            <person name="Stevens L."/>
            <person name="Kumar S."/>
            <person name="Horikawa D."/>
            <person name="Ishino K."/>
            <person name="Komine S."/>
            <person name="Tomita M."/>
            <person name="Blaxter M."/>
            <person name="Arakawa K."/>
        </authorList>
    </citation>
    <scope>NUCLEOTIDE SEQUENCE [LARGE SCALE GENOMIC DNA]</scope>
    <source>
        <strain evidence="13">Z151</strain>
    </source>
</reference>
<dbReference type="EMBL" id="MTYJ01000241">
    <property type="protein sequence ID" value="OWA51833.1"/>
    <property type="molecule type" value="Genomic_DNA"/>
</dbReference>
<dbReference type="Proteomes" id="UP000192578">
    <property type="component" value="Unassembled WGS sequence"/>
</dbReference>
<keyword evidence="13" id="KW-1185">Reference proteome</keyword>
<feature type="binding site" evidence="8">
    <location>
        <position position="37"/>
    </location>
    <ligand>
        <name>ATP</name>
        <dbReference type="ChEBI" id="CHEBI:30616"/>
    </ligand>
</feature>
<keyword evidence="6 10" id="KW-0067">ATP-binding</keyword>
<feature type="binding site" evidence="8">
    <location>
        <position position="86"/>
    </location>
    <ligand>
        <name>ATP</name>
        <dbReference type="ChEBI" id="CHEBI:30616"/>
    </ligand>
</feature>
<dbReference type="SUPFAM" id="SSF54919">
    <property type="entry name" value="Nucleoside diphosphate kinase, NDK"/>
    <property type="match status" value="1"/>
</dbReference>
<evidence type="ECO:0000256" key="4">
    <source>
        <dbReference type="ARBA" id="ARBA00022741"/>
    </source>
</evidence>
<dbReference type="Gene3D" id="3.30.70.141">
    <property type="entry name" value="Nucleoside diphosphate kinase-like domain"/>
    <property type="match status" value="1"/>
</dbReference>
<dbReference type="GO" id="GO:0006183">
    <property type="term" value="P:GTP biosynthetic process"/>
    <property type="evidence" value="ECO:0007669"/>
    <property type="project" value="InterPro"/>
</dbReference>
<dbReference type="InterPro" id="IPR036850">
    <property type="entry name" value="NDK-like_dom_sf"/>
</dbReference>
<feature type="binding site" evidence="8">
    <location>
        <position position="144"/>
    </location>
    <ligand>
        <name>ATP</name>
        <dbReference type="ChEBI" id="CHEBI:30616"/>
    </ligand>
</feature>
<dbReference type="GO" id="GO:0046872">
    <property type="term" value="F:metal ion binding"/>
    <property type="evidence" value="ECO:0007669"/>
    <property type="project" value="UniProtKB-KW"/>
</dbReference>
<organism evidence="12 13">
    <name type="scientific">Hypsibius exemplaris</name>
    <name type="common">Freshwater tardigrade</name>
    <dbReference type="NCBI Taxonomy" id="2072580"/>
    <lineage>
        <taxon>Eukaryota</taxon>
        <taxon>Metazoa</taxon>
        <taxon>Ecdysozoa</taxon>
        <taxon>Tardigrada</taxon>
        <taxon>Eutardigrada</taxon>
        <taxon>Parachela</taxon>
        <taxon>Hypsibioidea</taxon>
        <taxon>Hypsibiidae</taxon>
        <taxon>Hypsibius</taxon>
    </lineage>
</organism>
<dbReference type="PRINTS" id="PR01243">
    <property type="entry name" value="NUCDPKINASE"/>
</dbReference>
<sequence>MFSRTILLFRLPKFIRHFTATTTNPIPPLELTIAIVKPHAVAQPFIVKDIADVLIQEGFITVRSKRIQLTKDEASEFYRDHFGRFFYQRAVELMSSGPLVVNLIAGHDAIRHWRTLMGPTKVFRSRLTHPDSLRAKFGLTDTRNAVHGSDSIASTARECKFFFPDFQMDAWYSRMEPLCRMSARNIPLNHPIPVVPEAH</sequence>
<evidence type="ECO:0000256" key="8">
    <source>
        <dbReference type="PROSITE-ProRule" id="PRU00706"/>
    </source>
</evidence>
<gene>
    <name evidence="12" type="ORF">BV898_16296</name>
</gene>
<feature type="binding site" evidence="8">
    <location>
        <position position="120"/>
    </location>
    <ligand>
        <name>ATP</name>
        <dbReference type="ChEBI" id="CHEBI:30616"/>
    </ligand>
</feature>
<keyword evidence="5 10" id="KW-0418">Kinase</keyword>
<feature type="active site" description="Pros-phosphohistidine intermediate" evidence="8">
    <location>
        <position position="147"/>
    </location>
</feature>
<dbReference type="InterPro" id="IPR023005">
    <property type="entry name" value="Nucleoside_diP_kinase_AS"/>
</dbReference>
<feature type="domain" description="Nucleoside diphosphate kinase-like" evidence="11">
    <location>
        <begin position="29"/>
        <end position="170"/>
    </location>
</feature>
<dbReference type="InterPro" id="IPR034907">
    <property type="entry name" value="NDK-like_dom"/>
</dbReference>
<evidence type="ECO:0000313" key="12">
    <source>
        <dbReference type="EMBL" id="OWA51833.1"/>
    </source>
</evidence>
<evidence type="ECO:0000256" key="2">
    <source>
        <dbReference type="ARBA" id="ARBA00022679"/>
    </source>
</evidence>
<keyword evidence="2 10" id="KW-0808">Transferase</keyword>
<evidence type="ECO:0000256" key="9">
    <source>
        <dbReference type="RuleBase" id="RU004011"/>
    </source>
</evidence>
<keyword evidence="7" id="KW-0460">Magnesium</keyword>
<dbReference type="EC" id="2.7.4.6" evidence="10"/>
<dbReference type="GO" id="GO:0004550">
    <property type="term" value="F:nucleoside diphosphate kinase activity"/>
    <property type="evidence" value="ECO:0007669"/>
    <property type="project" value="UniProtKB-EC"/>
</dbReference>
<protein>
    <recommendedName>
        <fullName evidence="10">Nucleoside diphosphate kinase</fullName>
        <ecNumber evidence="10">2.7.4.6</ecNumber>
    </recommendedName>
</protein>
<comment type="caution">
    <text evidence="12">The sequence shown here is derived from an EMBL/GenBank/DDBJ whole genome shotgun (WGS) entry which is preliminary data.</text>
</comment>
<comment type="similarity">
    <text evidence="8 9">Belongs to the NDK family.</text>
</comment>
<dbReference type="PROSITE" id="PS00469">
    <property type="entry name" value="NDPK"/>
    <property type="match status" value="1"/>
</dbReference>
<dbReference type="InterPro" id="IPR037994">
    <property type="entry name" value="NDPk6"/>
</dbReference>
<comment type="catalytic activity">
    <reaction evidence="10">
        <text>a 2'-deoxyribonucleoside 5'-diphosphate + ATP = a 2'-deoxyribonucleoside 5'-triphosphate + ADP</text>
        <dbReference type="Rhea" id="RHEA:44640"/>
        <dbReference type="ChEBI" id="CHEBI:30616"/>
        <dbReference type="ChEBI" id="CHEBI:61560"/>
        <dbReference type="ChEBI" id="CHEBI:73316"/>
        <dbReference type="ChEBI" id="CHEBI:456216"/>
        <dbReference type="EC" id="2.7.4.6"/>
    </reaction>
</comment>
<accession>A0A9X6NFL1</accession>
<keyword evidence="4 10" id="KW-0547">Nucleotide-binding</keyword>
<dbReference type="PROSITE" id="PS51374">
    <property type="entry name" value="NDPK_LIKE"/>
    <property type="match status" value="1"/>
</dbReference>
<evidence type="ECO:0000313" key="13">
    <source>
        <dbReference type="Proteomes" id="UP000192578"/>
    </source>
</evidence>
<evidence type="ECO:0000256" key="3">
    <source>
        <dbReference type="ARBA" id="ARBA00022723"/>
    </source>
</evidence>
<dbReference type="GO" id="GO:0005524">
    <property type="term" value="F:ATP binding"/>
    <property type="evidence" value="ECO:0007669"/>
    <property type="project" value="UniProtKB-KW"/>
</dbReference>
<keyword evidence="3" id="KW-0479">Metal-binding</keyword>
<dbReference type="PANTHER" id="PTHR46956:SF1">
    <property type="entry name" value="NUCLEOSIDE DIPHOSPHATE KINASE 6"/>
    <property type="match status" value="1"/>
</dbReference>
<dbReference type="OrthoDB" id="25346at2759"/>
<dbReference type="GO" id="GO:0006241">
    <property type="term" value="P:CTP biosynthetic process"/>
    <property type="evidence" value="ECO:0007669"/>
    <property type="project" value="InterPro"/>
</dbReference>
<dbReference type="InterPro" id="IPR001564">
    <property type="entry name" value="Nucleoside_diP_kinase"/>
</dbReference>
<evidence type="ECO:0000256" key="10">
    <source>
        <dbReference type="RuleBase" id="RU004013"/>
    </source>
</evidence>
<evidence type="ECO:0000256" key="6">
    <source>
        <dbReference type="ARBA" id="ARBA00022840"/>
    </source>
</evidence>
<feature type="binding site" evidence="8">
    <location>
        <position position="114"/>
    </location>
    <ligand>
        <name>ATP</name>
        <dbReference type="ChEBI" id="CHEBI:30616"/>
    </ligand>
</feature>
<feature type="binding site" evidence="8">
    <location>
        <position position="134"/>
    </location>
    <ligand>
        <name>ATP</name>
        <dbReference type="ChEBI" id="CHEBI:30616"/>
    </ligand>
</feature>
<proteinExistence type="inferred from homology"/>
<dbReference type="GO" id="GO:0006228">
    <property type="term" value="P:UTP biosynthetic process"/>
    <property type="evidence" value="ECO:0007669"/>
    <property type="project" value="InterPro"/>
</dbReference>
<dbReference type="Pfam" id="PF00334">
    <property type="entry name" value="NDK"/>
    <property type="match status" value="1"/>
</dbReference>
<evidence type="ECO:0000259" key="11">
    <source>
        <dbReference type="SMART" id="SM00562"/>
    </source>
</evidence>
<evidence type="ECO:0000256" key="1">
    <source>
        <dbReference type="ARBA" id="ARBA00001946"/>
    </source>
</evidence>
<evidence type="ECO:0000256" key="5">
    <source>
        <dbReference type="ARBA" id="ARBA00022777"/>
    </source>
</evidence>
<evidence type="ECO:0000256" key="7">
    <source>
        <dbReference type="ARBA" id="ARBA00022842"/>
    </source>
</evidence>
<dbReference type="SMART" id="SM00562">
    <property type="entry name" value="NDK"/>
    <property type="match status" value="1"/>
</dbReference>
<dbReference type="AlphaFoldDB" id="A0A9X6NFL1"/>
<dbReference type="PANTHER" id="PTHR46956">
    <property type="entry name" value="NUCLEOSIDE DIPHOSPHATE KINASE 6"/>
    <property type="match status" value="1"/>
</dbReference>